<evidence type="ECO:0000256" key="2">
    <source>
        <dbReference type="ARBA" id="ARBA00022737"/>
    </source>
</evidence>
<evidence type="ECO:0000256" key="4">
    <source>
        <dbReference type="ARBA" id="ARBA00022786"/>
    </source>
</evidence>
<sequence length="582" mass="68485">MQTWERDNIDITSLRLLNRNLQQAILVCSERCLYNATKWASEILDGIHPKALQENVLYTNIDDNLPCLSLSRTHYESSLPALTEKEQNRYLYAKALFQVRQYDNASFVLKEYNAPRLRFLRLYAKYLAGEQRKEERTQDILGAHEHDLAENTELMSIYQELHNATDRDAFCDYLYGVVLRKREEIQEAFAALLRSVKSYEYNWSAWVELGMMITTKQRFYEVKSLLDAEMPGSVMKDFFLMHVILELHTGDDDFWIYMNALSPMFPNSTYLKSQKANMLNEIMENTKAETLFQELHTENPYRLEDMDVYSNLLYLQDSREKLAVLAHQCVQVEKYRPETCVVIANYYSIKREFAHAIEYFKRALKLNRSYYLAWTLLGHDYIELKDTNSAIECYRRAINANPRDYRAWYGLGQAYEILTLYHYATFYYKKALEIRPEDARMWSALGDCYGQLDDTQHMADCHQRSTELEGNNKQSVMIRLARTFERQSLKSMAAKYYKAALEEPDFQGSADDQKAKEQDRLEACMYLARHYISQHDLDDAERLKLAEEYIRKAFPDGQYNNDAKQIMAMIKAGRKSSARRRG</sequence>
<evidence type="ECO:0000256" key="1">
    <source>
        <dbReference type="ARBA" id="ARBA00022618"/>
    </source>
</evidence>
<feature type="domain" description="Cdc23" evidence="8">
    <location>
        <begin position="17"/>
        <end position="276"/>
    </location>
</feature>
<evidence type="ECO:0000256" key="5">
    <source>
        <dbReference type="ARBA" id="ARBA00022803"/>
    </source>
</evidence>
<keyword evidence="5 7" id="KW-0802">TPR repeat</keyword>
<dbReference type="FunCoup" id="A0A1X2HI72">
    <property type="interactions" value="408"/>
</dbReference>
<dbReference type="InterPro" id="IPR011990">
    <property type="entry name" value="TPR-like_helical_dom_sf"/>
</dbReference>
<feature type="repeat" description="TPR" evidence="7">
    <location>
        <begin position="371"/>
        <end position="404"/>
    </location>
</feature>
<comment type="caution">
    <text evidence="9">The sequence shown here is derived from an EMBL/GenBank/DDBJ whole genome shotgun (WGS) entry which is preliminary data.</text>
</comment>
<accession>A0A1X2HI72</accession>
<name>A0A1X2HI72_SYNRA</name>
<dbReference type="GO" id="GO:0051301">
    <property type="term" value="P:cell division"/>
    <property type="evidence" value="ECO:0007669"/>
    <property type="project" value="UniProtKB-KW"/>
</dbReference>
<protein>
    <submittedName>
        <fullName evidence="9">Anaphase promoting complex subunit 8</fullName>
    </submittedName>
</protein>
<evidence type="ECO:0000256" key="6">
    <source>
        <dbReference type="ARBA" id="ARBA00023306"/>
    </source>
</evidence>
<dbReference type="Proteomes" id="UP000242180">
    <property type="component" value="Unassembled WGS sequence"/>
</dbReference>
<keyword evidence="4" id="KW-0833">Ubl conjugation pathway</keyword>
<dbReference type="InParanoid" id="A0A1X2HI72"/>
<dbReference type="GO" id="GO:0031145">
    <property type="term" value="P:anaphase-promoting complex-dependent catabolic process"/>
    <property type="evidence" value="ECO:0007669"/>
    <property type="project" value="TreeGrafter"/>
</dbReference>
<dbReference type="GO" id="GO:0005680">
    <property type="term" value="C:anaphase-promoting complex"/>
    <property type="evidence" value="ECO:0007669"/>
    <property type="project" value="EnsemblFungi"/>
</dbReference>
<dbReference type="PANTHER" id="PTHR12558:SF10">
    <property type="entry name" value="CELL DIVISION CYCLE PROTEIN 23 HOMOLOG"/>
    <property type="match status" value="1"/>
</dbReference>
<dbReference type="SUPFAM" id="SSF48452">
    <property type="entry name" value="TPR-like"/>
    <property type="match status" value="1"/>
</dbReference>
<dbReference type="STRING" id="13706.A0A1X2HI72"/>
<dbReference type="GO" id="GO:0016567">
    <property type="term" value="P:protein ubiquitination"/>
    <property type="evidence" value="ECO:0007669"/>
    <property type="project" value="TreeGrafter"/>
</dbReference>
<keyword evidence="10" id="KW-1185">Reference proteome</keyword>
<dbReference type="Pfam" id="PF13414">
    <property type="entry name" value="TPR_11"/>
    <property type="match status" value="1"/>
</dbReference>
<feature type="repeat" description="TPR" evidence="7">
    <location>
        <begin position="405"/>
        <end position="438"/>
    </location>
</feature>
<dbReference type="Gene3D" id="1.25.40.10">
    <property type="entry name" value="Tetratricopeptide repeat domain"/>
    <property type="match status" value="2"/>
</dbReference>
<feature type="repeat" description="TPR" evidence="7">
    <location>
        <begin position="337"/>
        <end position="370"/>
    </location>
</feature>
<dbReference type="Pfam" id="PF13181">
    <property type="entry name" value="TPR_8"/>
    <property type="match status" value="1"/>
</dbReference>
<dbReference type="InterPro" id="IPR007192">
    <property type="entry name" value="APC8"/>
</dbReference>
<evidence type="ECO:0000259" key="8">
    <source>
        <dbReference type="Pfam" id="PF04049"/>
    </source>
</evidence>
<keyword evidence="3" id="KW-0498">Mitosis</keyword>
<gene>
    <name evidence="9" type="ORF">BCR43DRAFT_562193</name>
</gene>
<dbReference type="PROSITE" id="PS50005">
    <property type="entry name" value="TPR"/>
    <property type="match status" value="3"/>
</dbReference>
<evidence type="ECO:0000313" key="9">
    <source>
        <dbReference type="EMBL" id="ORY98781.1"/>
    </source>
</evidence>
<keyword evidence="1" id="KW-0132">Cell division</keyword>
<dbReference type="InterPro" id="IPR019734">
    <property type="entry name" value="TPR_rpt"/>
</dbReference>
<dbReference type="PANTHER" id="PTHR12558">
    <property type="entry name" value="CELL DIVISION CYCLE 16,23,27"/>
    <property type="match status" value="1"/>
</dbReference>
<dbReference type="EMBL" id="MCGN01000003">
    <property type="protein sequence ID" value="ORY98781.1"/>
    <property type="molecule type" value="Genomic_DNA"/>
</dbReference>
<evidence type="ECO:0000256" key="7">
    <source>
        <dbReference type="PROSITE-ProRule" id="PRU00339"/>
    </source>
</evidence>
<dbReference type="GO" id="GO:0045842">
    <property type="term" value="P:positive regulation of mitotic metaphase/anaphase transition"/>
    <property type="evidence" value="ECO:0007669"/>
    <property type="project" value="TreeGrafter"/>
</dbReference>
<keyword evidence="2" id="KW-0677">Repeat</keyword>
<proteinExistence type="predicted"/>
<dbReference type="AlphaFoldDB" id="A0A1X2HI72"/>
<dbReference type="OMA" id="ERCLYHS"/>
<evidence type="ECO:0000313" key="10">
    <source>
        <dbReference type="Proteomes" id="UP000242180"/>
    </source>
</evidence>
<keyword evidence="6" id="KW-0131">Cell cycle</keyword>
<dbReference type="SMART" id="SM00028">
    <property type="entry name" value="TPR"/>
    <property type="match status" value="4"/>
</dbReference>
<organism evidence="9 10">
    <name type="scientific">Syncephalastrum racemosum</name>
    <name type="common">Filamentous fungus</name>
    <dbReference type="NCBI Taxonomy" id="13706"/>
    <lineage>
        <taxon>Eukaryota</taxon>
        <taxon>Fungi</taxon>
        <taxon>Fungi incertae sedis</taxon>
        <taxon>Mucoromycota</taxon>
        <taxon>Mucoromycotina</taxon>
        <taxon>Mucoromycetes</taxon>
        <taxon>Mucorales</taxon>
        <taxon>Syncephalastraceae</taxon>
        <taxon>Syncephalastrum</taxon>
    </lineage>
</organism>
<evidence type="ECO:0000256" key="3">
    <source>
        <dbReference type="ARBA" id="ARBA00022776"/>
    </source>
</evidence>
<dbReference type="OrthoDB" id="10262026at2759"/>
<reference evidence="9 10" key="1">
    <citation type="submission" date="2016-07" db="EMBL/GenBank/DDBJ databases">
        <title>Pervasive Adenine N6-methylation of Active Genes in Fungi.</title>
        <authorList>
            <consortium name="DOE Joint Genome Institute"/>
            <person name="Mondo S.J."/>
            <person name="Dannebaum R.O."/>
            <person name="Kuo R.C."/>
            <person name="Labutti K."/>
            <person name="Haridas S."/>
            <person name="Kuo A."/>
            <person name="Salamov A."/>
            <person name="Ahrendt S.R."/>
            <person name="Lipzen A."/>
            <person name="Sullivan W."/>
            <person name="Andreopoulos W.B."/>
            <person name="Clum A."/>
            <person name="Lindquist E."/>
            <person name="Daum C."/>
            <person name="Ramamoorthy G.K."/>
            <person name="Gryganskyi A."/>
            <person name="Culley D."/>
            <person name="Magnuson J.K."/>
            <person name="James T.Y."/>
            <person name="O'Malley M.A."/>
            <person name="Stajich J.E."/>
            <person name="Spatafora J.W."/>
            <person name="Visel A."/>
            <person name="Grigoriev I.V."/>
        </authorList>
    </citation>
    <scope>NUCLEOTIDE SEQUENCE [LARGE SCALE GENOMIC DNA]</scope>
    <source>
        <strain evidence="9 10">NRRL 2496</strain>
    </source>
</reference>
<dbReference type="Pfam" id="PF04049">
    <property type="entry name" value="ANAPC8"/>
    <property type="match status" value="1"/>
</dbReference>